<proteinExistence type="predicted"/>
<dbReference type="RefSeq" id="XP_053027064.1">
    <property type="nucleotide sequence ID" value="XM_053163104.1"/>
</dbReference>
<dbReference type="Proteomes" id="UP001164743">
    <property type="component" value="Chromosome 14A"/>
</dbReference>
<evidence type="ECO:0000313" key="1">
    <source>
        <dbReference type="EMBL" id="WAQ91509.1"/>
    </source>
</evidence>
<accession>A0ABY7D3X1</accession>
<sequence>MDDSLPQEALANYKASKALTQRNNAHNATPGPDLIWEINLLLATVTYLVLCPYPHNRLVVNVRGVLMEIFKHWDHDRDLAGYVELHGTPLGIRVRAILQPNDFPNQLSGGYIPGQRVQLQGYLDAGKTTDELIFIEKMAVEVSLPREDSSTAVRLSQMEGVAVEYVYTNLEQLRYSSQTVAAIYMAERALFSSNKKNIQKINQFLTTQHHGTKCNRGINKLRSESVCTTL</sequence>
<protein>
    <submittedName>
        <fullName evidence="1">Uncharacterized protein</fullName>
    </submittedName>
</protein>
<reference evidence="1" key="1">
    <citation type="submission" date="2022-10" db="EMBL/GenBank/DDBJ databases">
        <title>Puccinia triticina Genome sequencing and assembly.</title>
        <authorList>
            <person name="Li C."/>
        </authorList>
    </citation>
    <scope>NUCLEOTIDE SEQUENCE</scope>
    <source>
        <strain evidence="1">Pt15</strain>
    </source>
</reference>
<organism evidence="1 2">
    <name type="scientific">Puccinia triticina</name>
    <dbReference type="NCBI Taxonomy" id="208348"/>
    <lineage>
        <taxon>Eukaryota</taxon>
        <taxon>Fungi</taxon>
        <taxon>Dikarya</taxon>
        <taxon>Basidiomycota</taxon>
        <taxon>Pucciniomycotina</taxon>
        <taxon>Pucciniomycetes</taxon>
        <taxon>Pucciniales</taxon>
        <taxon>Pucciniaceae</taxon>
        <taxon>Puccinia</taxon>
    </lineage>
</organism>
<gene>
    <name evidence="1" type="ORF">PtA15_14A393</name>
</gene>
<name>A0ABY7D3X1_9BASI</name>
<evidence type="ECO:0000313" key="2">
    <source>
        <dbReference type="Proteomes" id="UP001164743"/>
    </source>
</evidence>
<dbReference type="EMBL" id="CP110434">
    <property type="protein sequence ID" value="WAQ91509.1"/>
    <property type="molecule type" value="Genomic_DNA"/>
</dbReference>
<dbReference type="GeneID" id="77803999"/>
<keyword evidence="2" id="KW-1185">Reference proteome</keyword>